<dbReference type="InterPro" id="IPR001320">
    <property type="entry name" value="Iontro_rcpt_C"/>
</dbReference>
<keyword evidence="3" id="KW-0812">Transmembrane</keyword>
<dbReference type="Proteomes" id="UP001353858">
    <property type="component" value="Unassembled WGS sequence"/>
</dbReference>
<gene>
    <name evidence="5" type="ORF">RN001_004646</name>
</gene>
<dbReference type="Pfam" id="PF00060">
    <property type="entry name" value="Lig_chan"/>
    <property type="match status" value="1"/>
</dbReference>
<evidence type="ECO:0000259" key="4">
    <source>
        <dbReference type="Pfam" id="PF00060"/>
    </source>
</evidence>
<dbReference type="PANTHER" id="PTHR33887">
    <property type="entry name" value="PB1 DOMAIN-CONTAINING PROTEIN"/>
    <property type="match status" value="1"/>
</dbReference>
<name>A0AAN7SHJ8_9COLE</name>
<evidence type="ECO:0000313" key="5">
    <source>
        <dbReference type="EMBL" id="KAK4881327.1"/>
    </source>
</evidence>
<accession>A0AAN7SHJ8</accession>
<dbReference type="InterPro" id="IPR039471">
    <property type="entry name" value="CXorf65-like"/>
</dbReference>
<dbReference type="EMBL" id="JARPUR010000002">
    <property type="protein sequence ID" value="KAK4881327.1"/>
    <property type="molecule type" value="Genomic_DNA"/>
</dbReference>
<comment type="similarity">
    <text evidence="1">Belongs to the glutamate-gated ion channel (TC 1.A.10.1) family.</text>
</comment>
<dbReference type="GO" id="GO:0016020">
    <property type="term" value="C:membrane"/>
    <property type="evidence" value="ECO:0007669"/>
    <property type="project" value="InterPro"/>
</dbReference>
<dbReference type="Gene3D" id="1.10.287.70">
    <property type="match status" value="1"/>
</dbReference>
<keyword evidence="3" id="KW-1133">Transmembrane helix</keyword>
<sequence>MIIVLIALTTLTLWLISSFDEKQFSIFKLGETWLYVYFATIWGYFISVPKSIKARYIIICYLVYQIHIQTGFTSNLVTVLTTPQYKPGIQNLEELVTSNLSIIAYARSEVMYFNRVEKSDSIYSKIKNQMRYTNISQVERIDLLNHRNCAILMLELEFNSVESQVGGKFRVNRIDTDLVTGSVRSFFALGTGHYFTKTLNLFMRTMDESDVFLATIWGYFVSIPKNFKVRYVIICYIVYQIHIQTGFTSNLVTVLTTPQYKPGIQNLEELVRSNLSIIAETTVKNIMFLRVEESTSIYSKIKNKMQYIDSDTRQMIDLLNYKNCALLVFELEFELVQSEAGGKYHVNRIETDLIAGPVDSIYALGAGHYFTKTLNLFMRNMDESELPNFHDDSVPSLTQILTYQANEGLEQENKKMLFNPNCPIQLLLEYLCTEIGLDRSLDFDLCDMSTGETVNIKEMHLWSYATNILKAQQSYVFIVFEKDSLGTYKVLEPLLNKQSKQYADVLLRLKRQKGLIKKMSPVVKRSRRMGSSSKMSVSSCDYVSSKR</sequence>
<dbReference type="AlphaFoldDB" id="A0AAN7SHJ8"/>
<evidence type="ECO:0000256" key="1">
    <source>
        <dbReference type="ARBA" id="ARBA00008685"/>
    </source>
</evidence>
<dbReference type="PANTHER" id="PTHR33887:SF4">
    <property type="entry name" value="AB2-183"/>
    <property type="match status" value="1"/>
</dbReference>
<comment type="caution">
    <text evidence="5">The sequence shown here is derived from an EMBL/GenBank/DDBJ whole genome shotgun (WGS) entry which is preliminary data.</text>
</comment>
<proteinExistence type="inferred from homology"/>
<protein>
    <recommendedName>
        <fullName evidence="4">Ionotropic glutamate receptor C-terminal domain-containing protein</fullName>
    </recommendedName>
</protein>
<organism evidence="5 6">
    <name type="scientific">Aquatica leii</name>
    <dbReference type="NCBI Taxonomy" id="1421715"/>
    <lineage>
        <taxon>Eukaryota</taxon>
        <taxon>Metazoa</taxon>
        <taxon>Ecdysozoa</taxon>
        <taxon>Arthropoda</taxon>
        <taxon>Hexapoda</taxon>
        <taxon>Insecta</taxon>
        <taxon>Pterygota</taxon>
        <taxon>Neoptera</taxon>
        <taxon>Endopterygota</taxon>
        <taxon>Coleoptera</taxon>
        <taxon>Polyphaga</taxon>
        <taxon>Elateriformia</taxon>
        <taxon>Elateroidea</taxon>
        <taxon>Lampyridae</taxon>
        <taxon>Luciolinae</taxon>
        <taxon>Aquatica</taxon>
    </lineage>
</organism>
<keyword evidence="3" id="KW-0472">Membrane</keyword>
<evidence type="ECO:0000313" key="6">
    <source>
        <dbReference type="Proteomes" id="UP001353858"/>
    </source>
</evidence>
<dbReference type="Pfam" id="PF15874">
    <property type="entry name" value="Il2rg"/>
    <property type="match status" value="1"/>
</dbReference>
<feature type="domain" description="Ionotropic glutamate receptor C-terminal" evidence="4">
    <location>
        <begin position="1"/>
        <end position="117"/>
    </location>
</feature>
<feature type="transmembrane region" description="Helical" evidence="3">
    <location>
        <begin position="34"/>
        <end position="52"/>
    </location>
</feature>
<reference evidence="6" key="1">
    <citation type="submission" date="2023-01" db="EMBL/GenBank/DDBJ databases">
        <title>Key to firefly adult light organ development and bioluminescence: homeobox transcription factors regulate luciferase expression and transportation to peroxisome.</title>
        <authorList>
            <person name="Fu X."/>
        </authorList>
    </citation>
    <scope>NUCLEOTIDE SEQUENCE [LARGE SCALE GENOMIC DNA]</scope>
</reference>
<feature type="compositionally biased region" description="Low complexity" evidence="2">
    <location>
        <begin position="529"/>
        <end position="547"/>
    </location>
</feature>
<dbReference type="GO" id="GO:0015276">
    <property type="term" value="F:ligand-gated monoatomic ion channel activity"/>
    <property type="evidence" value="ECO:0007669"/>
    <property type="project" value="InterPro"/>
</dbReference>
<evidence type="ECO:0000256" key="3">
    <source>
        <dbReference type="SAM" id="Phobius"/>
    </source>
</evidence>
<keyword evidence="6" id="KW-1185">Reference proteome</keyword>
<feature type="region of interest" description="Disordered" evidence="2">
    <location>
        <begin position="524"/>
        <end position="547"/>
    </location>
</feature>
<evidence type="ECO:0000256" key="2">
    <source>
        <dbReference type="SAM" id="MobiDB-lite"/>
    </source>
</evidence>